<proteinExistence type="predicted"/>
<evidence type="ECO:0000313" key="2">
    <source>
        <dbReference type="Proteomes" id="UP000548867"/>
    </source>
</evidence>
<evidence type="ECO:0000313" key="1">
    <source>
        <dbReference type="EMBL" id="MBB3954272.1"/>
    </source>
</evidence>
<sequence length="71" mass="8093">MAALVLMFIKTKKAGDRMGQTTRIAGEKIPDDTVLQLYAVIAMMFIRFFGPAARMDHWCKARVKHDRNCCC</sequence>
<dbReference type="AlphaFoldDB" id="A0A7W6CEC4"/>
<dbReference type="RefSeq" id="WP_172339412.1">
    <property type="nucleotide sequence ID" value="NZ_JACIDX010000004.1"/>
</dbReference>
<name>A0A7W6CEC4_9SPHN</name>
<dbReference type="EMBL" id="JACIDX010000004">
    <property type="protein sequence ID" value="MBB3954272.1"/>
    <property type="molecule type" value="Genomic_DNA"/>
</dbReference>
<organism evidence="1 2">
    <name type="scientific">Novosphingobium sediminicola</name>
    <dbReference type="NCBI Taxonomy" id="563162"/>
    <lineage>
        <taxon>Bacteria</taxon>
        <taxon>Pseudomonadati</taxon>
        <taxon>Pseudomonadota</taxon>
        <taxon>Alphaproteobacteria</taxon>
        <taxon>Sphingomonadales</taxon>
        <taxon>Sphingomonadaceae</taxon>
        <taxon>Novosphingobium</taxon>
    </lineage>
</organism>
<dbReference type="Proteomes" id="UP000548867">
    <property type="component" value="Unassembled WGS sequence"/>
</dbReference>
<protein>
    <submittedName>
        <fullName evidence="1">Uncharacterized protein</fullName>
    </submittedName>
</protein>
<accession>A0A7W6CEC4</accession>
<keyword evidence="2" id="KW-1185">Reference proteome</keyword>
<comment type="caution">
    <text evidence="1">The sequence shown here is derived from an EMBL/GenBank/DDBJ whole genome shotgun (WGS) entry which is preliminary data.</text>
</comment>
<gene>
    <name evidence="1" type="ORF">GGR38_001199</name>
</gene>
<reference evidence="1 2" key="1">
    <citation type="submission" date="2020-08" db="EMBL/GenBank/DDBJ databases">
        <title>Genomic Encyclopedia of Type Strains, Phase IV (KMG-IV): sequencing the most valuable type-strain genomes for metagenomic binning, comparative biology and taxonomic classification.</title>
        <authorList>
            <person name="Goeker M."/>
        </authorList>
    </citation>
    <scope>NUCLEOTIDE SEQUENCE [LARGE SCALE GENOMIC DNA]</scope>
    <source>
        <strain evidence="1 2">DSM 27057</strain>
    </source>
</reference>